<reference evidence="2 3" key="1">
    <citation type="submission" date="2013-11" db="EMBL/GenBank/DDBJ databases">
        <title>Comparative genomics of Ignicoccus.</title>
        <authorList>
            <person name="Podar M."/>
        </authorList>
    </citation>
    <scope>NUCLEOTIDE SEQUENCE [LARGE SCALE GENOMIC DNA]</scope>
    <source>
        <strain evidence="2 3">DSM 13165</strain>
    </source>
</reference>
<gene>
    <name evidence="2" type="ORF">EYM_06350</name>
</gene>
<dbReference type="GeneID" id="30680646"/>
<dbReference type="KEGG" id="iis:EYM_06350"/>
<evidence type="ECO:0000259" key="1">
    <source>
        <dbReference type="Pfam" id="PF01048"/>
    </source>
</evidence>
<dbReference type="AlphaFoldDB" id="A0A0U3F9H8"/>
<dbReference type="STRING" id="940295.EYM_06350"/>
<dbReference type="GO" id="GO:0009116">
    <property type="term" value="P:nucleoside metabolic process"/>
    <property type="evidence" value="ECO:0007669"/>
    <property type="project" value="InterPro"/>
</dbReference>
<dbReference type="GO" id="GO:0003824">
    <property type="term" value="F:catalytic activity"/>
    <property type="evidence" value="ECO:0007669"/>
    <property type="project" value="InterPro"/>
</dbReference>
<dbReference type="InterPro" id="IPR035994">
    <property type="entry name" value="Nucleoside_phosphorylase_sf"/>
</dbReference>
<accession>A0A0U3F9H8</accession>
<dbReference type="Pfam" id="PF01048">
    <property type="entry name" value="PNP_UDP_1"/>
    <property type="match status" value="1"/>
</dbReference>
<dbReference type="EMBL" id="CP006867">
    <property type="protein sequence ID" value="ALU12680.1"/>
    <property type="molecule type" value="Genomic_DNA"/>
</dbReference>
<dbReference type="Gene3D" id="3.40.50.1580">
    <property type="entry name" value="Nucleoside phosphorylase domain"/>
    <property type="match status" value="1"/>
</dbReference>
<evidence type="ECO:0000313" key="2">
    <source>
        <dbReference type="EMBL" id="ALU12680.1"/>
    </source>
</evidence>
<dbReference type="InterPro" id="IPR000845">
    <property type="entry name" value="Nucleoside_phosphorylase_d"/>
</dbReference>
<keyword evidence="3" id="KW-1185">Reference proteome</keyword>
<protein>
    <recommendedName>
        <fullName evidence="1">Nucleoside phosphorylase domain-containing protein</fullName>
    </recommendedName>
</protein>
<dbReference type="Proteomes" id="UP000060778">
    <property type="component" value="Chromosome"/>
</dbReference>
<proteinExistence type="predicted"/>
<organism evidence="2 3">
    <name type="scientific">Ignicoccus islandicus DSM 13165</name>
    <dbReference type="NCBI Taxonomy" id="940295"/>
    <lineage>
        <taxon>Archaea</taxon>
        <taxon>Thermoproteota</taxon>
        <taxon>Thermoprotei</taxon>
        <taxon>Desulfurococcales</taxon>
        <taxon>Desulfurococcaceae</taxon>
        <taxon>Ignicoccus</taxon>
    </lineage>
</organism>
<sequence>MDCERLKMRTAIAIAEPNFHNLVEGLEVCSSPYSKIYENGEVAIIKTYSGHYLLDTVYMLKGLGIRNVIVIDSATSIVSNLNIGQWLPVYAATPYPKIELGEGVTPVADYRLLRAVEDLIKEENGQMVAISATTLLPLEEVIKDIELLKSIDVSLIDRSSAYLYSLCRGSIRCLVIDVVDSNLTKGVDKAKVYDEAEKYLETLQSSTKELLNQLMKIEGTELRA</sequence>
<name>A0A0U3F9H8_9CREN</name>
<dbReference type="SUPFAM" id="SSF53167">
    <property type="entry name" value="Purine and uridine phosphorylases"/>
    <property type="match status" value="1"/>
</dbReference>
<dbReference type="RefSeq" id="WP_075050167.1">
    <property type="nucleotide sequence ID" value="NZ_CP006867.1"/>
</dbReference>
<evidence type="ECO:0000313" key="3">
    <source>
        <dbReference type="Proteomes" id="UP000060778"/>
    </source>
</evidence>
<feature type="domain" description="Nucleoside phosphorylase" evidence="1">
    <location>
        <begin position="37"/>
        <end position="212"/>
    </location>
</feature>